<sequence length="355" mass="40058">MMIDASDHSPLPTTSMYDSWSFFSTVFVIAHVFYSDFGFFPLFPSQPLTIVDHSPPSASTSPSVELFPVIQQPTLLEFYIVMATKINKDFRKGCKCKKSKCVKLYCDCFAGEFYCGEDCSCTECFNRVEYEDTVEVAREKIKVRDPLAFDPKIYPVVQSTRSHNEGGNQVMPVVGKHRKGCTCKNSMCYQLYCECYKANVGCTVGCRCEGCKNGFGIKGEYNVYNALQTMRAINEKPNDCENTKLELTRLEFSPPESGYLQSSTPLTRFQYPDHGNDTSRTESYINPSPISAISGVIGTSTREFDIGSLNQQSYPYVDQSMDNQLTPGEINEMLDWNPNETLIYTAVDNMTQYTK</sequence>
<dbReference type="SMART" id="SM01114">
    <property type="entry name" value="CXC"/>
    <property type="match status" value="2"/>
</dbReference>
<reference evidence="6" key="1">
    <citation type="submission" date="2023-04" db="EMBL/GenBank/DDBJ databases">
        <authorList>
            <person name="Vijverberg K."/>
            <person name="Xiong W."/>
            <person name="Schranz E."/>
        </authorList>
    </citation>
    <scope>NUCLEOTIDE SEQUENCE</scope>
</reference>
<comment type="similarity">
    <text evidence="2">Belongs to the lin-54 family.</text>
</comment>
<dbReference type="InterPro" id="IPR005172">
    <property type="entry name" value="CRC"/>
</dbReference>
<gene>
    <name evidence="6" type="ORF">LSALG_LOCUS28619</name>
</gene>
<dbReference type="Pfam" id="PF03638">
    <property type="entry name" value="TCR"/>
    <property type="match status" value="2"/>
</dbReference>
<dbReference type="Proteomes" id="UP001177003">
    <property type="component" value="Chromosome 6"/>
</dbReference>
<dbReference type="AlphaFoldDB" id="A0AA35ZBE7"/>
<dbReference type="PANTHER" id="PTHR46159">
    <property type="entry name" value="PROTEIN TESMIN/TSO1-LIKE CXC 2"/>
    <property type="match status" value="1"/>
</dbReference>
<keyword evidence="4" id="KW-0472">Membrane</keyword>
<name>A0AA35ZBE7_LACSI</name>
<comment type="subcellular location">
    <subcellularLocation>
        <location evidence="1">Nucleus</location>
    </subcellularLocation>
</comment>
<proteinExistence type="inferred from homology"/>
<evidence type="ECO:0000256" key="3">
    <source>
        <dbReference type="ARBA" id="ARBA00023242"/>
    </source>
</evidence>
<keyword evidence="3" id="KW-0539">Nucleus</keyword>
<evidence type="ECO:0000256" key="2">
    <source>
        <dbReference type="ARBA" id="ARBA00007267"/>
    </source>
</evidence>
<dbReference type="PANTHER" id="PTHR46159:SF6">
    <property type="entry name" value="OS12G0605300 PROTEIN"/>
    <property type="match status" value="1"/>
</dbReference>
<accession>A0AA35ZBE7</accession>
<dbReference type="EMBL" id="OX465082">
    <property type="protein sequence ID" value="CAI9289380.1"/>
    <property type="molecule type" value="Genomic_DNA"/>
</dbReference>
<dbReference type="GO" id="GO:0005634">
    <property type="term" value="C:nucleus"/>
    <property type="evidence" value="ECO:0007669"/>
    <property type="project" value="UniProtKB-SubCell"/>
</dbReference>
<feature type="domain" description="CRC" evidence="5">
    <location>
        <begin position="90"/>
        <end position="216"/>
    </location>
</feature>
<dbReference type="GO" id="GO:0003700">
    <property type="term" value="F:DNA-binding transcription factor activity"/>
    <property type="evidence" value="ECO:0007669"/>
    <property type="project" value="InterPro"/>
</dbReference>
<protein>
    <recommendedName>
        <fullName evidence="5">CRC domain-containing protein</fullName>
    </recommendedName>
</protein>
<feature type="transmembrane region" description="Helical" evidence="4">
    <location>
        <begin position="20"/>
        <end position="43"/>
    </location>
</feature>
<evidence type="ECO:0000259" key="5">
    <source>
        <dbReference type="PROSITE" id="PS51634"/>
    </source>
</evidence>
<evidence type="ECO:0000313" key="7">
    <source>
        <dbReference type="Proteomes" id="UP001177003"/>
    </source>
</evidence>
<evidence type="ECO:0000256" key="4">
    <source>
        <dbReference type="SAM" id="Phobius"/>
    </source>
</evidence>
<evidence type="ECO:0000313" key="6">
    <source>
        <dbReference type="EMBL" id="CAI9289380.1"/>
    </source>
</evidence>
<dbReference type="InterPro" id="IPR044522">
    <property type="entry name" value="TSO1-like"/>
</dbReference>
<dbReference type="InterPro" id="IPR033467">
    <property type="entry name" value="Tesmin/TSO1-like_CXC"/>
</dbReference>
<evidence type="ECO:0000256" key="1">
    <source>
        <dbReference type="ARBA" id="ARBA00004123"/>
    </source>
</evidence>
<keyword evidence="4" id="KW-1133">Transmembrane helix</keyword>
<keyword evidence="7" id="KW-1185">Reference proteome</keyword>
<dbReference type="PROSITE" id="PS51634">
    <property type="entry name" value="CRC"/>
    <property type="match status" value="1"/>
</dbReference>
<organism evidence="6 7">
    <name type="scientific">Lactuca saligna</name>
    <name type="common">Willowleaf lettuce</name>
    <dbReference type="NCBI Taxonomy" id="75948"/>
    <lineage>
        <taxon>Eukaryota</taxon>
        <taxon>Viridiplantae</taxon>
        <taxon>Streptophyta</taxon>
        <taxon>Embryophyta</taxon>
        <taxon>Tracheophyta</taxon>
        <taxon>Spermatophyta</taxon>
        <taxon>Magnoliopsida</taxon>
        <taxon>eudicotyledons</taxon>
        <taxon>Gunneridae</taxon>
        <taxon>Pentapetalae</taxon>
        <taxon>asterids</taxon>
        <taxon>campanulids</taxon>
        <taxon>Asterales</taxon>
        <taxon>Asteraceae</taxon>
        <taxon>Cichorioideae</taxon>
        <taxon>Cichorieae</taxon>
        <taxon>Lactucinae</taxon>
        <taxon>Lactuca</taxon>
    </lineage>
</organism>
<keyword evidence="4" id="KW-0812">Transmembrane</keyword>